<proteinExistence type="predicted"/>
<dbReference type="AlphaFoldDB" id="A0A150FPH9"/>
<evidence type="ECO:0000313" key="4">
    <source>
        <dbReference type="Proteomes" id="UP000092605"/>
    </source>
</evidence>
<protein>
    <submittedName>
        <fullName evidence="3">PTS HPr component phosphorylation site</fullName>
    </submittedName>
    <submittedName>
        <fullName evidence="2">Phosphoryl transfer system HPr</fullName>
    </submittedName>
</protein>
<comment type="caution">
    <text evidence="2">The sequence shown here is derived from an EMBL/GenBank/DDBJ whole genome shotgun (WGS) entry which is preliminary data.</text>
</comment>
<dbReference type="EMBL" id="LSFY01000001">
    <property type="protein sequence ID" value="KXZ39095.1"/>
    <property type="molecule type" value="Genomic_DNA"/>
</dbReference>
<dbReference type="EMBL" id="FRBG01000007">
    <property type="protein sequence ID" value="SHK89678.1"/>
    <property type="molecule type" value="Genomic_DNA"/>
</dbReference>
<dbReference type="Pfam" id="PF00381">
    <property type="entry name" value="PTS-HPr"/>
    <property type="match status" value="1"/>
</dbReference>
<sequence>MKVTFIKVEDINRFVEFVSKLKGKVYLKSGEYSVNAKSIIGAMYIVNENPNDIVVEVENEEEAKLVLNFLMQGSHLVSDK</sequence>
<keyword evidence="5" id="KW-1185">Reference proteome</keyword>
<evidence type="ECO:0000313" key="5">
    <source>
        <dbReference type="Proteomes" id="UP000323392"/>
    </source>
</evidence>
<evidence type="ECO:0000313" key="3">
    <source>
        <dbReference type="EMBL" id="SHK89678.1"/>
    </source>
</evidence>
<evidence type="ECO:0000313" key="2">
    <source>
        <dbReference type="EMBL" id="KXZ39095.1"/>
    </source>
</evidence>
<dbReference type="RefSeq" id="WP_066067664.1">
    <property type="nucleotide sequence ID" value="NZ_FRBG01000007.1"/>
</dbReference>
<dbReference type="Gene3D" id="3.30.1340.10">
    <property type="entry name" value="HPr-like"/>
    <property type="match status" value="1"/>
</dbReference>
<dbReference type="SUPFAM" id="SSF55594">
    <property type="entry name" value="HPr-like"/>
    <property type="match status" value="1"/>
</dbReference>
<dbReference type="InterPro" id="IPR000032">
    <property type="entry name" value="HPr-like"/>
</dbReference>
<reference evidence="3 5" key="2">
    <citation type="submission" date="2016-11" db="EMBL/GenBank/DDBJ databases">
        <authorList>
            <person name="Varghese N."/>
            <person name="Submissions S."/>
        </authorList>
    </citation>
    <scope>NUCLEOTIDE SEQUENCE [LARGE SCALE GENOMIC DNA]</scope>
    <source>
        <strain evidence="3 5">DSM 7308</strain>
    </source>
</reference>
<gene>
    <name evidence="2" type="ORF">JWYL7_0170</name>
    <name evidence="3" type="ORF">SAMN05661008_01079</name>
</gene>
<dbReference type="Proteomes" id="UP000323392">
    <property type="component" value="Unassembled WGS sequence"/>
</dbReference>
<dbReference type="OrthoDB" id="1752843at2"/>
<organism evidence="2 4">
    <name type="scientific">Alkalithermobacter thermoalcaliphilus JW-YL-7 = DSM 7308</name>
    <dbReference type="NCBI Taxonomy" id="1121328"/>
    <lineage>
        <taxon>Bacteria</taxon>
        <taxon>Bacillati</taxon>
        <taxon>Bacillota</taxon>
        <taxon>Clostridia</taxon>
        <taxon>Peptostreptococcales</taxon>
        <taxon>Tepidibacteraceae</taxon>
        <taxon>Alkalithermobacter</taxon>
    </lineage>
</organism>
<dbReference type="PATRIC" id="fig|1121328.3.peg.168"/>
<accession>A0A150FPH9</accession>
<dbReference type="InterPro" id="IPR035895">
    <property type="entry name" value="HPr-like_sf"/>
</dbReference>
<dbReference type="STRING" id="1121328.JWYL7_0170"/>
<name>A0A150FPH9_CLOPD</name>
<dbReference type="Proteomes" id="UP000092605">
    <property type="component" value="Unassembled WGS sequence"/>
</dbReference>
<evidence type="ECO:0000259" key="1">
    <source>
        <dbReference type="Pfam" id="PF00381"/>
    </source>
</evidence>
<reference evidence="2 4" key="1">
    <citation type="submission" date="2016-02" db="EMBL/GenBank/DDBJ databases">
        <title>Draft genome sequence for Clostridium paradoxum JW-YL-7.</title>
        <authorList>
            <person name="Utturkar S.M."/>
            <person name="Lancaster A."/>
            <person name="Poole F.L."/>
            <person name="Adams M.W."/>
            <person name="Brown S.D."/>
        </authorList>
    </citation>
    <scope>NUCLEOTIDE SEQUENCE [LARGE SCALE GENOMIC DNA]</scope>
    <source>
        <strain evidence="2 4">JW-YL-7</strain>
    </source>
</reference>
<feature type="domain" description="HPr" evidence="1">
    <location>
        <begin position="12"/>
        <end position="66"/>
    </location>
</feature>